<name>A0ABV0MSB2_9TELE</name>
<comment type="caution">
    <text evidence="2">The sequence shown here is derived from an EMBL/GenBank/DDBJ whole genome shotgun (WGS) entry which is preliminary data.</text>
</comment>
<organism evidence="2 3">
    <name type="scientific">Goodea atripinnis</name>
    <dbReference type="NCBI Taxonomy" id="208336"/>
    <lineage>
        <taxon>Eukaryota</taxon>
        <taxon>Metazoa</taxon>
        <taxon>Chordata</taxon>
        <taxon>Craniata</taxon>
        <taxon>Vertebrata</taxon>
        <taxon>Euteleostomi</taxon>
        <taxon>Actinopterygii</taxon>
        <taxon>Neopterygii</taxon>
        <taxon>Teleostei</taxon>
        <taxon>Neoteleostei</taxon>
        <taxon>Acanthomorphata</taxon>
        <taxon>Ovalentaria</taxon>
        <taxon>Atherinomorphae</taxon>
        <taxon>Cyprinodontiformes</taxon>
        <taxon>Goodeidae</taxon>
        <taxon>Goodea</taxon>
    </lineage>
</organism>
<gene>
    <name evidence="2" type="ORF">GOODEAATRI_008540</name>
</gene>
<sequence length="235" mass="26425">MTALHFAQLTPGKAIYGLVFFFSAFPEDFSESTHLLDCKVCEKADFRKGLYELVTTGHSTASERDILLRPSCVFNPTLLSTVYICEGRGDRLHRCCVLSTSAVLPPSVSFCEKLFMPSLLLFHLPLSFSFCSNPGPRTTRPSCHFLGLYEIASSFFKAEQKRPLARASWRPRGSAYCNPRNENKRHDRFQKISSTYHFLVPTPAGEGEQRQLREWGDPDGGGRQGLLSHSGLGRW</sequence>
<evidence type="ECO:0000313" key="2">
    <source>
        <dbReference type="EMBL" id="MEQ2161323.1"/>
    </source>
</evidence>
<evidence type="ECO:0000256" key="1">
    <source>
        <dbReference type="SAM" id="MobiDB-lite"/>
    </source>
</evidence>
<feature type="compositionally biased region" description="Basic and acidic residues" evidence="1">
    <location>
        <begin position="207"/>
        <end position="216"/>
    </location>
</feature>
<keyword evidence="3" id="KW-1185">Reference proteome</keyword>
<feature type="region of interest" description="Disordered" evidence="1">
    <location>
        <begin position="206"/>
        <end position="235"/>
    </location>
</feature>
<evidence type="ECO:0000313" key="3">
    <source>
        <dbReference type="Proteomes" id="UP001476798"/>
    </source>
</evidence>
<protein>
    <submittedName>
        <fullName evidence="2">Uncharacterized protein</fullName>
    </submittedName>
</protein>
<accession>A0ABV0MSB2</accession>
<reference evidence="2 3" key="1">
    <citation type="submission" date="2021-06" db="EMBL/GenBank/DDBJ databases">
        <authorList>
            <person name="Palmer J.M."/>
        </authorList>
    </citation>
    <scope>NUCLEOTIDE SEQUENCE [LARGE SCALE GENOMIC DNA]</scope>
    <source>
        <strain evidence="2 3">GA_2019</strain>
        <tissue evidence="2">Muscle</tissue>
    </source>
</reference>
<dbReference type="EMBL" id="JAHRIO010010454">
    <property type="protein sequence ID" value="MEQ2161323.1"/>
    <property type="molecule type" value="Genomic_DNA"/>
</dbReference>
<proteinExistence type="predicted"/>
<dbReference type="Proteomes" id="UP001476798">
    <property type="component" value="Unassembled WGS sequence"/>
</dbReference>